<protein>
    <submittedName>
        <fullName evidence="2">Uncharacterized protein</fullName>
    </submittedName>
</protein>
<evidence type="ECO:0000313" key="3">
    <source>
        <dbReference type="Proteomes" id="UP000187429"/>
    </source>
</evidence>
<gene>
    <name evidence="2" type="ORF">AYI69_g3832</name>
</gene>
<sequence>MNYNPPPLNDSASSAVKKADIALYGIQVSLAQQTRPIEYYFHRRIHNSSGFDTSEDPEVMFASTIRAQLSEIIANVTRIKVGYFHKGLKLPGKPTQLFEPDTKTLMNQKALDVLIAKKPVAKLNRAQIFRKRLQSSKNKNTNSKNTVTTQRTSATTFAEARSSQKTFDRLNLTPSQESDRGDTAQGSWLFQPAVYNPQEDRGTTNSTRPQLARP</sequence>
<proteinExistence type="predicted"/>
<keyword evidence="3" id="KW-1185">Reference proteome</keyword>
<feature type="compositionally biased region" description="Polar residues" evidence="1">
    <location>
        <begin position="150"/>
        <end position="165"/>
    </location>
</feature>
<dbReference type="Proteomes" id="UP000187429">
    <property type="component" value="Unassembled WGS sequence"/>
</dbReference>
<dbReference type="OrthoDB" id="5545891at2759"/>
<reference evidence="3" key="1">
    <citation type="submission" date="2017-01" db="EMBL/GenBank/DDBJ databases">
        <authorList>
            <person name="Wang Y."/>
            <person name="White M."/>
            <person name="Kvist S."/>
            <person name="Moncalvo J.-M."/>
        </authorList>
    </citation>
    <scope>NUCLEOTIDE SEQUENCE [LARGE SCALE GENOMIC DNA]</scope>
    <source>
        <strain evidence="3">ID-206-W2</strain>
    </source>
</reference>
<evidence type="ECO:0000256" key="1">
    <source>
        <dbReference type="SAM" id="MobiDB-lite"/>
    </source>
</evidence>
<name>A0A1R1YIK4_9FUNG</name>
<evidence type="ECO:0000313" key="2">
    <source>
        <dbReference type="EMBL" id="OMJ26749.1"/>
    </source>
</evidence>
<dbReference type="AlphaFoldDB" id="A0A1R1YIK4"/>
<feature type="region of interest" description="Disordered" evidence="1">
    <location>
        <begin position="132"/>
        <end position="214"/>
    </location>
</feature>
<accession>A0A1R1YIK4</accession>
<dbReference type="EMBL" id="LSSM01001377">
    <property type="protein sequence ID" value="OMJ26749.1"/>
    <property type="molecule type" value="Genomic_DNA"/>
</dbReference>
<feature type="compositionally biased region" description="Low complexity" evidence="1">
    <location>
        <begin position="135"/>
        <end position="149"/>
    </location>
</feature>
<comment type="caution">
    <text evidence="2">The sequence shown here is derived from an EMBL/GenBank/DDBJ whole genome shotgun (WGS) entry which is preliminary data.</text>
</comment>
<feature type="compositionally biased region" description="Polar residues" evidence="1">
    <location>
        <begin position="203"/>
        <end position="214"/>
    </location>
</feature>
<organism evidence="2 3">
    <name type="scientific">Smittium culicis</name>
    <dbReference type="NCBI Taxonomy" id="133412"/>
    <lineage>
        <taxon>Eukaryota</taxon>
        <taxon>Fungi</taxon>
        <taxon>Fungi incertae sedis</taxon>
        <taxon>Zoopagomycota</taxon>
        <taxon>Kickxellomycotina</taxon>
        <taxon>Harpellomycetes</taxon>
        <taxon>Harpellales</taxon>
        <taxon>Legeriomycetaceae</taxon>
        <taxon>Smittium</taxon>
    </lineage>
</organism>